<dbReference type="InterPro" id="IPR003953">
    <property type="entry name" value="FAD-dep_OxRdtase_2_FAD-bd"/>
</dbReference>
<keyword evidence="7 12" id="KW-0274">FAD</keyword>
<keyword evidence="5 12" id="KW-0285">Flavoprotein</keyword>
<protein>
    <recommendedName>
        <fullName evidence="4 10">L-aspartate oxidase</fullName>
        <ecNumber evidence="4 10">1.4.3.16</ecNumber>
    </recommendedName>
</protein>
<dbReference type="SUPFAM" id="SSF46977">
    <property type="entry name" value="Succinate dehydrogenase/fumarate reductase flavoprotein C-terminal domain"/>
    <property type="match status" value="1"/>
</dbReference>
<evidence type="ECO:0000256" key="9">
    <source>
        <dbReference type="ARBA" id="ARBA00048305"/>
    </source>
</evidence>
<evidence type="ECO:0000256" key="1">
    <source>
        <dbReference type="ARBA" id="ARBA00001974"/>
    </source>
</evidence>
<evidence type="ECO:0000256" key="8">
    <source>
        <dbReference type="ARBA" id="ARBA00023002"/>
    </source>
</evidence>
<proteinExistence type="inferred from homology"/>
<dbReference type="PIRSF" id="PIRSF000171">
    <property type="entry name" value="SDHA_APRA_LASPO"/>
    <property type="match status" value="1"/>
</dbReference>
<dbReference type="Gene3D" id="3.90.700.10">
    <property type="entry name" value="Succinate dehydrogenase/fumarate reductase flavoprotein, catalytic domain"/>
    <property type="match status" value="1"/>
</dbReference>
<dbReference type="PRINTS" id="PR00368">
    <property type="entry name" value="FADPNR"/>
</dbReference>
<comment type="similarity">
    <text evidence="3 12">Belongs to the FAD-dependent oxidoreductase 2 family. NadB subfamily.</text>
</comment>
<dbReference type="PANTHER" id="PTHR42716">
    <property type="entry name" value="L-ASPARTATE OXIDASE"/>
    <property type="match status" value="1"/>
</dbReference>
<dbReference type="InterPro" id="IPR015939">
    <property type="entry name" value="Fum_Rdtase/Succ_DH_flav-like_C"/>
</dbReference>
<gene>
    <name evidence="15" type="ORF">BDD14_1523</name>
</gene>
<accession>A0A4Q7YT49</accession>
<dbReference type="PANTHER" id="PTHR42716:SF2">
    <property type="entry name" value="L-ASPARTATE OXIDASE, CHLOROPLASTIC"/>
    <property type="match status" value="1"/>
</dbReference>
<dbReference type="GO" id="GO:0034628">
    <property type="term" value="P:'de novo' NAD+ biosynthetic process from L-aspartate"/>
    <property type="evidence" value="ECO:0007669"/>
    <property type="project" value="TreeGrafter"/>
</dbReference>
<dbReference type="InterPro" id="IPR036188">
    <property type="entry name" value="FAD/NAD-bd_sf"/>
</dbReference>
<reference evidence="15 16" key="1">
    <citation type="submission" date="2019-02" db="EMBL/GenBank/DDBJ databases">
        <title>Genomic Encyclopedia of Archaeal and Bacterial Type Strains, Phase II (KMG-II): from individual species to whole genera.</title>
        <authorList>
            <person name="Goeker M."/>
        </authorList>
    </citation>
    <scope>NUCLEOTIDE SEQUENCE [LARGE SCALE GENOMIC DNA]</scope>
    <source>
        <strain evidence="15 16">DSM 18101</strain>
    </source>
</reference>
<evidence type="ECO:0000256" key="4">
    <source>
        <dbReference type="ARBA" id="ARBA00012173"/>
    </source>
</evidence>
<dbReference type="SUPFAM" id="SSF51905">
    <property type="entry name" value="FAD/NAD(P)-binding domain"/>
    <property type="match status" value="1"/>
</dbReference>
<dbReference type="UniPathway" id="UPA00253">
    <property type="reaction ID" value="UER00326"/>
</dbReference>
<comment type="function">
    <text evidence="12">Catalyzes the oxidation of L-aspartate to iminoaspartate.</text>
</comment>
<comment type="caution">
    <text evidence="15">The sequence shown here is derived from an EMBL/GenBank/DDBJ whole genome shotgun (WGS) entry which is preliminary data.</text>
</comment>
<evidence type="ECO:0000313" key="16">
    <source>
        <dbReference type="Proteomes" id="UP000292958"/>
    </source>
</evidence>
<comment type="pathway">
    <text evidence="2 12">Cofactor biosynthesis; NAD(+) biosynthesis; iminoaspartate from L-aspartate (oxidase route): step 1/1.</text>
</comment>
<organism evidence="15 16">
    <name type="scientific">Edaphobacter modestus</name>
    <dbReference type="NCBI Taxonomy" id="388466"/>
    <lineage>
        <taxon>Bacteria</taxon>
        <taxon>Pseudomonadati</taxon>
        <taxon>Acidobacteriota</taxon>
        <taxon>Terriglobia</taxon>
        <taxon>Terriglobales</taxon>
        <taxon>Acidobacteriaceae</taxon>
        <taxon>Edaphobacter</taxon>
    </lineage>
</organism>
<keyword evidence="8 12" id="KW-0560">Oxidoreductase</keyword>
<dbReference type="GO" id="GO:0005737">
    <property type="term" value="C:cytoplasm"/>
    <property type="evidence" value="ECO:0007669"/>
    <property type="project" value="UniProtKB-SubCell"/>
</dbReference>
<evidence type="ECO:0000259" key="14">
    <source>
        <dbReference type="Pfam" id="PF02910"/>
    </source>
</evidence>
<evidence type="ECO:0000259" key="13">
    <source>
        <dbReference type="Pfam" id="PF00890"/>
    </source>
</evidence>
<feature type="active site" description="Proton acceptor" evidence="11">
    <location>
        <position position="293"/>
    </location>
</feature>
<dbReference type="InterPro" id="IPR027477">
    <property type="entry name" value="Succ_DH/fumarate_Rdtase_cat_sf"/>
</dbReference>
<feature type="domain" description="FAD-dependent oxidoreductase 2 FAD-binding" evidence="13">
    <location>
        <begin position="21"/>
        <end position="391"/>
    </location>
</feature>
<evidence type="ECO:0000256" key="2">
    <source>
        <dbReference type="ARBA" id="ARBA00004950"/>
    </source>
</evidence>
<dbReference type="GO" id="GO:0008734">
    <property type="term" value="F:L-aspartate oxidase activity"/>
    <property type="evidence" value="ECO:0007669"/>
    <property type="project" value="UniProtKB-UniRule"/>
</dbReference>
<evidence type="ECO:0000256" key="3">
    <source>
        <dbReference type="ARBA" id="ARBA00008562"/>
    </source>
</evidence>
<dbReference type="EMBL" id="SHKW01000001">
    <property type="protein sequence ID" value="RZU40099.1"/>
    <property type="molecule type" value="Genomic_DNA"/>
</dbReference>
<keyword evidence="6 12" id="KW-0662">Pyridine nucleotide biosynthesis</keyword>
<comment type="subcellular location">
    <subcellularLocation>
        <location evidence="12">Cytoplasm</location>
    </subcellularLocation>
</comment>
<dbReference type="Gene3D" id="1.20.58.100">
    <property type="entry name" value="Fumarate reductase/succinate dehydrogenase flavoprotein-like, C-terminal domain"/>
    <property type="match status" value="1"/>
</dbReference>
<evidence type="ECO:0000256" key="7">
    <source>
        <dbReference type="ARBA" id="ARBA00022827"/>
    </source>
</evidence>
<evidence type="ECO:0000313" key="15">
    <source>
        <dbReference type="EMBL" id="RZU40099.1"/>
    </source>
</evidence>
<evidence type="ECO:0000256" key="6">
    <source>
        <dbReference type="ARBA" id="ARBA00022642"/>
    </source>
</evidence>
<name>A0A4Q7YT49_9BACT</name>
<dbReference type="NCBIfam" id="TIGR00551">
    <property type="entry name" value="nadB"/>
    <property type="match status" value="1"/>
</dbReference>
<keyword evidence="16" id="KW-1185">Reference proteome</keyword>
<dbReference type="AlphaFoldDB" id="A0A4Q7YT49"/>
<comment type="catalytic activity">
    <reaction evidence="9">
        <text>L-aspartate + O2 = iminosuccinate + H2O2</text>
        <dbReference type="Rhea" id="RHEA:25876"/>
        <dbReference type="ChEBI" id="CHEBI:15379"/>
        <dbReference type="ChEBI" id="CHEBI:16240"/>
        <dbReference type="ChEBI" id="CHEBI:29991"/>
        <dbReference type="ChEBI" id="CHEBI:77875"/>
        <dbReference type="EC" id="1.4.3.16"/>
    </reaction>
    <physiologicalReaction direction="left-to-right" evidence="9">
        <dbReference type="Rhea" id="RHEA:25877"/>
    </physiologicalReaction>
</comment>
<evidence type="ECO:0000256" key="12">
    <source>
        <dbReference type="RuleBase" id="RU362049"/>
    </source>
</evidence>
<dbReference type="SUPFAM" id="SSF56425">
    <property type="entry name" value="Succinate dehydrogenase/fumarate reductase flavoprotein, catalytic domain"/>
    <property type="match status" value="1"/>
</dbReference>
<evidence type="ECO:0000256" key="5">
    <source>
        <dbReference type="ARBA" id="ARBA00022630"/>
    </source>
</evidence>
<dbReference type="EC" id="1.4.3.16" evidence="4 10"/>
<dbReference type="Proteomes" id="UP000292958">
    <property type="component" value="Unassembled WGS sequence"/>
</dbReference>
<dbReference type="RefSeq" id="WP_242617799.1">
    <property type="nucleotide sequence ID" value="NZ_SHKW01000001.1"/>
</dbReference>
<dbReference type="Gene3D" id="3.50.50.60">
    <property type="entry name" value="FAD/NAD(P)-binding domain"/>
    <property type="match status" value="1"/>
</dbReference>
<dbReference type="InterPro" id="IPR037099">
    <property type="entry name" value="Fum_R/Succ_DH_flav-like_C_sf"/>
</dbReference>
<evidence type="ECO:0000256" key="11">
    <source>
        <dbReference type="PIRSR" id="PIRSR000171-1"/>
    </source>
</evidence>
<dbReference type="Pfam" id="PF00890">
    <property type="entry name" value="FAD_binding_2"/>
    <property type="match status" value="1"/>
</dbReference>
<sequence>MPTAVPSADSTPVDPTADQVDFLVIGAGIAGLSTAIRLARTGSVLVVTKEELAESNTAYAQGGIAVAMGGEEDVALHLEDTLAAGDGLVEAEAARILVEQGPKRVEELLEWGTAFDREDGELMRTREGAHSRSRILHANGDATGKEIAVSLLRHVRALPNVRLLEWTTGIDLLVSSDEGQYCVTGATLLDGEGGILTIHARATLIASGGAGQVYSDTTNPAVATGDGIAMAWRAGAAVSDMEFYQFHPTAFSAPNAPRFLMSEALRGEGAYLINAKGERFMQRYHRLLELAPRDVVARAITREGMDGPVYLDLRHVTQDLHARFPGISGFLARYHLDLNRDLIPVRPAAHYLMGGILTDVNGRTTLRGLYAAGEAACTGVHGANRLASNSLLEGLVFGALAAEAMIDCRGCSTLPFHSTKPEASASFAEGRTPDEQIERWVQDLRSNMWKYAGLLRDAQGLEMMQRILEALAATMPRGLSRPAIEARNLHAVAAMIVNSALARRESRGAHYRHDFPQHESVSRHSVLQQDDLSFHESLRKSRVQ</sequence>
<dbReference type="PRINTS" id="PR00411">
    <property type="entry name" value="PNDRDTASEI"/>
</dbReference>
<feature type="domain" description="Fumarate reductase/succinate dehydrogenase flavoprotein-like C-terminal" evidence="14">
    <location>
        <begin position="442"/>
        <end position="527"/>
    </location>
</feature>
<evidence type="ECO:0000256" key="10">
    <source>
        <dbReference type="NCBIfam" id="TIGR00551"/>
    </source>
</evidence>
<dbReference type="Pfam" id="PF02910">
    <property type="entry name" value="Succ_DH_flav_C"/>
    <property type="match status" value="1"/>
</dbReference>
<dbReference type="FunFam" id="3.90.700.10:FF:000002">
    <property type="entry name" value="L-aspartate oxidase"/>
    <property type="match status" value="1"/>
</dbReference>
<comment type="cofactor">
    <cofactor evidence="1 12">
        <name>FAD</name>
        <dbReference type="ChEBI" id="CHEBI:57692"/>
    </cofactor>
</comment>
<dbReference type="InterPro" id="IPR005288">
    <property type="entry name" value="NadB"/>
</dbReference>